<comment type="caution">
    <text evidence="2">The sequence shown here is derived from an EMBL/GenBank/DDBJ whole genome shotgun (WGS) entry which is preliminary data.</text>
</comment>
<dbReference type="PANTHER" id="PTHR31390">
    <property type="entry name" value="EXPRESSED PROTEIN"/>
    <property type="match status" value="1"/>
</dbReference>
<feature type="region of interest" description="Disordered" evidence="1">
    <location>
        <begin position="76"/>
        <end position="107"/>
    </location>
</feature>
<dbReference type="AlphaFoldDB" id="A0AAX6FPE7"/>
<evidence type="ECO:0000313" key="2">
    <source>
        <dbReference type="EMBL" id="KAJ6818209.1"/>
    </source>
</evidence>
<feature type="region of interest" description="Disordered" evidence="1">
    <location>
        <begin position="115"/>
        <end position="134"/>
    </location>
</feature>
<name>A0AAX6FPE7_IRIPA</name>
<dbReference type="InterPro" id="IPR021916">
    <property type="entry name" value="DUF3527"/>
</dbReference>
<dbReference type="PANTHER" id="PTHR31390:SF12">
    <property type="entry name" value="PUTATIVE (DUF3527)-RELATED"/>
    <property type="match status" value="1"/>
</dbReference>
<proteinExistence type="predicted"/>
<accession>A0AAX6FPE7</accession>
<dbReference type="Proteomes" id="UP001140949">
    <property type="component" value="Unassembled WGS sequence"/>
</dbReference>
<gene>
    <name evidence="2" type="ORF">M6B38_407700</name>
</gene>
<keyword evidence="3" id="KW-1185">Reference proteome</keyword>
<organism evidence="2 3">
    <name type="scientific">Iris pallida</name>
    <name type="common">Sweet iris</name>
    <dbReference type="NCBI Taxonomy" id="29817"/>
    <lineage>
        <taxon>Eukaryota</taxon>
        <taxon>Viridiplantae</taxon>
        <taxon>Streptophyta</taxon>
        <taxon>Embryophyta</taxon>
        <taxon>Tracheophyta</taxon>
        <taxon>Spermatophyta</taxon>
        <taxon>Magnoliopsida</taxon>
        <taxon>Liliopsida</taxon>
        <taxon>Asparagales</taxon>
        <taxon>Iridaceae</taxon>
        <taxon>Iridoideae</taxon>
        <taxon>Irideae</taxon>
        <taxon>Iris</taxon>
    </lineage>
</organism>
<evidence type="ECO:0000313" key="3">
    <source>
        <dbReference type="Proteomes" id="UP001140949"/>
    </source>
</evidence>
<reference evidence="2" key="2">
    <citation type="submission" date="2023-04" db="EMBL/GenBank/DDBJ databases">
        <authorList>
            <person name="Bruccoleri R.E."/>
            <person name="Oakeley E.J."/>
            <person name="Faust A.-M."/>
            <person name="Dessus-Babus S."/>
            <person name="Altorfer M."/>
            <person name="Burckhardt D."/>
            <person name="Oertli M."/>
            <person name="Naumann U."/>
            <person name="Petersen F."/>
            <person name="Wong J."/>
        </authorList>
    </citation>
    <scope>NUCLEOTIDE SEQUENCE</scope>
    <source>
        <strain evidence="2">GSM-AAB239-AS_SAM_17_03QT</strain>
        <tissue evidence="2">Leaf</tissue>
    </source>
</reference>
<dbReference type="Pfam" id="PF12043">
    <property type="entry name" value="DUF3527"/>
    <property type="match status" value="1"/>
</dbReference>
<dbReference type="EMBL" id="JANAVB010027397">
    <property type="protein sequence ID" value="KAJ6818209.1"/>
    <property type="molecule type" value="Genomic_DNA"/>
</dbReference>
<reference evidence="2" key="1">
    <citation type="journal article" date="2023" name="GigaByte">
        <title>Genome assembly of the bearded iris, Iris pallida Lam.</title>
        <authorList>
            <person name="Bruccoleri R.E."/>
            <person name="Oakeley E.J."/>
            <person name="Faust A.M.E."/>
            <person name="Altorfer M."/>
            <person name="Dessus-Babus S."/>
            <person name="Burckhardt D."/>
            <person name="Oertli M."/>
            <person name="Naumann U."/>
            <person name="Petersen F."/>
            <person name="Wong J."/>
        </authorList>
    </citation>
    <scope>NUCLEOTIDE SEQUENCE</scope>
    <source>
        <strain evidence="2">GSM-AAB239-AS_SAM_17_03QT</strain>
    </source>
</reference>
<protein>
    <submittedName>
        <fullName evidence="2">Uncharacterized protein</fullName>
    </submittedName>
</protein>
<evidence type="ECO:0000256" key="1">
    <source>
        <dbReference type="SAM" id="MobiDB-lite"/>
    </source>
</evidence>
<sequence length="134" mass="14366">MSQGNKSKKHGLVYNVVGHMNISFPEPCSYDSSTGTREFVLFASELIPTTEKPSTSHSSIELAAIVVQSSIERPQSSFNDVLRGSRHRSSEEESLGSGQSGENLARSSSNIVAVLPKGVHGLSPEGEPSPLIER</sequence>